<dbReference type="GO" id="GO:0160148">
    <property type="term" value="F:tRNA pseudouridine(55) synthase activity"/>
    <property type="evidence" value="ECO:0007669"/>
    <property type="project" value="UniProtKB-EC"/>
</dbReference>
<evidence type="ECO:0000256" key="1">
    <source>
        <dbReference type="ARBA" id="ARBA00000385"/>
    </source>
</evidence>
<keyword evidence="4" id="KW-0819">tRNA processing</keyword>
<dbReference type="PANTHER" id="PTHR13767">
    <property type="entry name" value="TRNA-PSEUDOURIDINE SYNTHASE"/>
    <property type="match status" value="1"/>
</dbReference>
<feature type="domain" description="Pseudouridine synthase II N-terminal" evidence="6">
    <location>
        <begin position="23"/>
        <end position="170"/>
    </location>
</feature>
<comment type="catalytic activity">
    <reaction evidence="1">
        <text>uridine(55) in tRNA = pseudouridine(55) in tRNA</text>
        <dbReference type="Rhea" id="RHEA:42532"/>
        <dbReference type="Rhea" id="RHEA-COMP:10101"/>
        <dbReference type="Rhea" id="RHEA-COMP:10102"/>
        <dbReference type="ChEBI" id="CHEBI:65314"/>
        <dbReference type="ChEBI" id="CHEBI:65315"/>
        <dbReference type="EC" id="5.4.99.25"/>
    </reaction>
</comment>
<dbReference type="InterPro" id="IPR020103">
    <property type="entry name" value="PsdUridine_synth_cat_dom_sf"/>
</dbReference>
<dbReference type="NCBIfam" id="TIGR00431">
    <property type="entry name" value="TruB"/>
    <property type="match status" value="1"/>
</dbReference>
<sequence length="279" mass="32506">MFYKFHKASKEFANQTIRKFGKKINATKVGHTGILDPLASGLMIVATDSDTKLLEYISDKTKAYIAKAKFGYKSESLDIDTPVSFLEKTEITKKNIEEVLPKILKLKEQIPPIYSAKKINGKKAYEYARENQKVEMRVQKIEIFELQILNFDFKKQELEIYMKVSEGTYVRSLLMDLAKFLKTSCVMNYLKRVECGTIKLNKLEENQSEQLDWNELIDLPFFELNEFEINQLHFGRSFQKNNFKDNQLVLGIKEKKVACVGIIQNNKFQPKKVFLERLS</sequence>
<dbReference type="Pfam" id="PF01509">
    <property type="entry name" value="TruB_N"/>
    <property type="match status" value="1"/>
</dbReference>
<dbReference type="GO" id="GO:0003723">
    <property type="term" value="F:RNA binding"/>
    <property type="evidence" value="ECO:0007669"/>
    <property type="project" value="InterPro"/>
</dbReference>
<evidence type="ECO:0000313" key="7">
    <source>
        <dbReference type="EMBL" id="VEU73198.1"/>
    </source>
</evidence>
<reference evidence="7 8" key="1">
    <citation type="submission" date="2019-01" db="EMBL/GenBank/DDBJ databases">
        <authorList>
            <consortium name="Pathogen Informatics"/>
        </authorList>
    </citation>
    <scope>NUCLEOTIDE SEQUENCE [LARGE SCALE GENOMIC DNA]</scope>
    <source>
        <strain evidence="7 8">NCTC10186</strain>
        <plasmid evidence="8">2</plasmid>
    </source>
</reference>
<dbReference type="SUPFAM" id="SSF55120">
    <property type="entry name" value="Pseudouridine synthase"/>
    <property type="match status" value="1"/>
</dbReference>
<dbReference type="PANTHER" id="PTHR13767:SF2">
    <property type="entry name" value="PSEUDOURIDYLATE SYNTHASE TRUB1"/>
    <property type="match status" value="1"/>
</dbReference>
<evidence type="ECO:0000259" key="6">
    <source>
        <dbReference type="Pfam" id="PF01509"/>
    </source>
</evidence>
<dbReference type="OrthoDB" id="9802309at2"/>
<dbReference type="Proteomes" id="UP000289862">
    <property type="component" value="Plasmid 2"/>
</dbReference>
<evidence type="ECO:0000256" key="5">
    <source>
        <dbReference type="ARBA" id="ARBA00023235"/>
    </source>
</evidence>
<protein>
    <recommendedName>
        <fullName evidence="3">tRNA pseudouridine(55) synthase</fullName>
        <ecNumber evidence="3">5.4.99.25</ecNumber>
    </recommendedName>
</protein>
<evidence type="ECO:0000256" key="4">
    <source>
        <dbReference type="ARBA" id="ARBA00022694"/>
    </source>
</evidence>
<geneLocation type="plasmid" evidence="7 8">
    <name>2</name>
</geneLocation>
<keyword evidence="5 7" id="KW-0413">Isomerase</keyword>
<proteinExistence type="inferred from homology"/>
<dbReference type="Gene3D" id="3.30.2350.10">
    <property type="entry name" value="Pseudouridine synthase"/>
    <property type="match status" value="1"/>
</dbReference>
<dbReference type="GO" id="GO:0006400">
    <property type="term" value="P:tRNA modification"/>
    <property type="evidence" value="ECO:0007669"/>
    <property type="project" value="TreeGrafter"/>
</dbReference>
<comment type="similarity">
    <text evidence="2">Belongs to the pseudouridine synthase TruB family. Type 1 subfamily.</text>
</comment>
<organism evidence="7 8">
    <name type="scientific">Mycoplasmopsis gallopavonis</name>
    <dbReference type="NCBI Taxonomy" id="76629"/>
    <lineage>
        <taxon>Bacteria</taxon>
        <taxon>Bacillati</taxon>
        <taxon>Mycoplasmatota</taxon>
        <taxon>Mycoplasmoidales</taxon>
        <taxon>Metamycoplasmataceae</taxon>
        <taxon>Mycoplasmopsis</taxon>
    </lineage>
</organism>
<evidence type="ECO:0000256" key="3">
    <source>
        <dbReference type="ARBA" id="ARBA00012787"/>
    </source>
</evidence>
<dbReference type="GO" id="GO:1990481">
    <property type="term" value="P:mRNA pseudouridine synthesis"/>
    <property type="evidence" value="ECO:0007669"/>
    <property type="project" value="TreeGrafter"/>
</dbReference>
<dbReference type="EC" id="5.4.99.25" evidence="3"/>
<dbReference type="InterPro" id="IPR002501">
    <property type="entry name" value="PsdUridine_synth_N"/>
</dbReference>
<keyword evidence="8" id="KW-1185">Reference proteome</keyword>
<dbReference type="RefSeq" id="WP_119572181.1">
    <property type="nucleotide sequence ID" value="NZ_LR215032.1"/>
</dbReference>
<gene>
    <name evidence="7" type="primary">truB</name>
    <name evidence="7" type="ORF">NCTC10186_00690</name>
</gene>
<keyword evidence="7" id="KW-0614">Plasmid</keyword>
<evidence type="ECO:0000313" key="8">
    <source>
        <dbReference type="Proteomes" id="UP000289862"/>
    </source>
</evidence>
<evidence type="ECO:0000256" key="2">
    <source>
        <dbReference type="ARBA" id="ARBA00005642"/>
    </source>
</evidence>
<dbReference type="EMBL" id="LR215032">
    <property type="protein sequence ID" value="VEU73198.1"/>
    <property type="molecule type" value="Genomic_DNA"/>
</dbReference>
<dbReference type="KEGG" id="mgal:NCTC10186_00690"/>
<dbReference type="AlphaFoldDB" id="A0A449B0E3"/>
<name>A0A449B0E3_9BACT</name>
<accession>A0A449B0E3</accession>
<dbReference type="InterPro" id="IPR014780">
    <property type="entry name" value="tRNA_psdUridine_synth_TruB"/>
</dbReference>